<dbReference type="Pfam" id="PF01980">
    <property type="entry name" value="TrmO_N"/>
    <property type="match status" value="1"/>
</dbReference>
<proteinExistence type="inferred from homology"/>
<dbReference type="Proteomes" id="UP000054560">
    <property type="component" value="Unassembled WGS sequence"/>
</dbReference>
<dbReference type="Gene3D" id="2.40.30.70">
    <property type="entry name" value="YaeB-like"/>
    <property type="match status" value="1"/>
</dbReference>
<dbReference type="EMBL" id="KQ244185">
    <property type="protein sequence ID" value="KNC74664.1"/>
    <property type="molecule type" value="Genomic_DNA"/>
</dbReference>
<evidence type="ECO:0000259" key="3">
    <source>
        <dbReference type="PROSITE" id="PS51668"/>
    </source>
</evidence>
<accession>A0A0L0FD22</accession>
<evidence type="ECO:0000313" key="4">
    <source>
        <dbReference type="EMBL" id="KNC74664.1"/>
    </source>
</evidence>
<dbReference type="GeneID" id="25913300"/>
<evidence type="ECO:0000313" key="5">
    <source>
        <dbReference type="Proteomes" id="UP000054560"/>
    </source>
</evidence>
<dbReference type="InterPro" id="IPR023370">
    <property type="entry name" value="TrmO-like_N"/>
</dbReference>
<dbReference type="OrthoDB" id="4882at2759"/>
<name>A0A0L0FD22_9EUKA</name>
<dbReference type="PROSITE" id="PS51668">
    <property type="entry name" value="TSAA_2"/>
    <property type="match status" value="1"/>
</dbReference>
<evidence type="ECO:0000256" key="1">
    <source>
        <dbReference type="ARBA" id="ARBA00022691"/>
    </source>
</evidence>
<feature type="domain" description="TsaA-like" evidence="3">
    <location>
        <begin position="1"/>
        <end position="79"/>
    </location>
</feature>
<protein>
    <recommendedName>
        <fullName evidence="3">TsaA-like domain-containing protein</fullName>
    </recommendedName>
</protein>
<dbReference type="InterPro" id="IPR040372">
    <property type="entry name" value="YaeB-like"/>
</dbReference>
<dbReference type="InterPro" id="IPR036413">
    <property type="entry name" value="YaeB-like_sf"/>
</dbReference>
<dbReference type="Gene3D" id="3.30.2310.10">
    <property type="entry name" value="YaeB-like"/>
    <property type="match status" value="1"/>
</dbReference>
<gene>
    <name evidence="4" type="ORF">SARC_12796</name>
</gene>
<comment type="similarity">
    <text evidence="2">Belongs to the tRNA methyltransferase O family.</text>
</comment>
<dbReference type="STRING" id="667725.A0A0L0FD22"/>
<dbReference type="RefSeq" id="XP_014148566.1">
    <property type="nucleotide sequence ID" value="XM_014293091.1"/>
</dbReference>
<dbReference type="PANTHER" id="PTHR12818">
    <property type="entry name" value="TRNA (ADENINE(37)-N6)-METHYLTRANSFERASE"/>
    <property type="match status" value="1"/>
</dbReference>
<dbReference type="InterPro" id="IPR036414">
    <property type="entry name" value="YaeB_N_sf"/>
</dbReference>
<evidence type="ECO:0000256" key="2">
    <source>
        <dbReference type="ARBA" id="ARBA00033753"/>
    </source>
</evidence>
<dbReference type="SUPFAM" id="SSF118196">
    <property type="entry name" value="YaeB-like"/>
    <property type="match status" value="1"/>
</dbReference>
<keyword evidence="1" id="KW-0949">S-adenosyl-L-methionine</keyword>
<organism evidence="4 5">
    <name type="scientific">Sphaeroforma arctica JP610</name>
    <dbReference type="NCBI Taxonomy" id="667725"/>
    <lineage>
        <taxon>Eukaryota</taxon>
        <taxon>Ichthyosporea</taxon>
        <taxon>Ichthyophonida</taxon>
        <taxon>Sphaeroforma</taxon>
    </lineage>
</organism>
<keyword evidence="5" id="KW-1185">Reference proteome</keyword>
<dbReference type="AlphaFoldDB" id="A0A0L0FD22"/>
<dbReference type="eggNOG" id="KOG2942">
    <property type="taxonomic scope" value="Eukaryota"/>
</dbReference>
<reference evidence="4 5" key="1">
    <citation type="submission" date="2011-02" db="EMBL/GenBank/DDBJ databases">
        <title>The Genome Sequence of Sphaeroforma arctica JP610.</title>
        <authorList>
            <consortium name="The Broad Institute Genome Sequencing Platform"/>
            <person name="Russ C."/>
            <person name="Cuomo C."/>
            <person name="Young S.K."/>
            <person name="Zeng Q."/>
            <person name="Gargeya S."/>
            <person name="Alvarado L."/>
            <person name="Berlin A."/>
            <person name="Chapman S.B."/>
            <person name="Chen Z."/>
            <person name="Freedman E."/>
            <person name="Gellesch M."/>
            <person name="Goldberg J."/>
            <person name="Griggs A."/>
            <person name="Gujja S."/>
            <person name="Heilman E."/>
            <person name="Heiman D."/>
            <person name="Howarth C."/>
            <person name="Mehta T."/>
            <person name="Neiman D."/>
            <person name="Pearson M."/>
            <person name="Roberts A."/>
            <person name="Saif S."/>
            <person name="Shea T."/>
            <person name="Shenoy N."/>
            <person name="Sisk P."/>
            <person name="Stolte C."/>
            <person name="Sykes S."/>
            <person name="White J."/>
            <person name="Yandava C."/>
            <person name="Burger G."/>
            <person name="Gray M.W."/>
            <person name="Holland P.W.H."/>
            <person name="King N."/>
            <person name="Lang F.B.F."/>
            <person name="Roger A.J."/>
            <person name="Ruiz-Trillo I."/>
            <person name="Haas B."/>
            <person name="Nusbaum C."/>
            <person name="Birren B."/>
        </authorList>
    </citation>
    <scope>NUCLEOTIDE SEQUENCE [LARGE SCALE GENOMIC DNA]</scope>
    <source>
        <strain evidence="4 5">JP610</strain>
    </source>
</reference>
<dbReference type="PANTHER" id="PTHR12818:SF0">
    <property type="entry name" value="TRNA (ADENINE(37)-N6)-METHYLTRANSFERASE"/>
    <property type="match status" value="1"/>
</dbReference>
<sequence>MARGPAIKAKISPPRLGGKDKVGLYSTRTPHRPNNIGLSLVRLEKVEGRNVYFLGADLIDMTPILDLKPYIPYADIADGDVKFPDWIMNPPAAPFATVTVSDEATARLEDYVLKRLKLYKGDSCATVLQLIKDVLIHDIRSGHQKGAAKDTTYELYLDNMKIEWVAHGDVASVESIHIASTNDIEKNPK</sequence>